<reference evidence="2" key="1">
    <citation type="submission" date="2020-08" db="EMBL/GenBank/DDBJ databases">
        <title>Whole genome shotgun sequence of Polymorphospora rubra NBRC 101157.</title>
        <authorList>
            <person name="Komaki H."/>
            <person name="Tamura T."/>
        </authorList>
    </citation>
    <scope>NUCLEOTIDE SEQUENCE</scope>
    <source>
        <strain evidence="2">NBRC 101157</strain>
    </source>
</reference>
<dbReference type="Gene3D" id="3.10.450.50">
    <property type="match status" value="1"/>
</dbReference>
<dbReference type="RefSeq" id="WP_212818724.1">
    <property type="nucleotide sequence ID" value="NZ_AP023359.1"/>
</dbReference>
<dbReference type="KEGG" id="pry:Prubr_64640"/>
<evidence type="ECO:0000259" key="1">
    <source>
        <dbReference type="Pfam" id="PF12680"/>
    </source>
</evidence>
<proteinExistence type="predicted"/>
<dbReference type="AlphaFoldDB" id="A0A810ND70"/>
<organism evidence="2 3">
    <name type="scientific">Polymorphospora rubra</name>
    <dbReference type="NCBI Taxonomy" id="338584"/>
    <lineage>
        <taxon>Bacteria</taxon>
        <taxon>Bacillati</taxon>
        <taxon>Actinomycetota</taxon>
        <taxon>Actinomycetes</taxon>
        <taxon>Micromonosporales</taxon>
        <taxon>Micromonosporaceae</taxon>
        <taxon>Polymorphospora</taxon>
    </lineage>
</organism>
<dbReference type="SUPFAM" id="SSF54427">
    <property type="entry name" value="NTF2-like"/>
    <property type="match status" value="1"/>
</dbReference>
<dbReference type="InterPro" id="IPR032710">
    <property type="entry name" value="NTF2-like_dom_sf"/>
</dbReference>
<name>A0A810ND70_9ACTN</name>
<dbReference type="EMBL" id="AP023359">
    <property type="protein sequence ID" value="BCJ69443.1"/>
    <property type="molecule type" value="Genomic_DNA"/>
</dbReference>
<accession>A0A810ND70</accession>
<gene>
    <name evidence="2" type="ORF">Prubr_64640</name>
</gene>
<dbReference type="InterPro" id="IPR037401">
    <property type="entry name" value="SnoaL-like"/>
</dbReference>
<evidence type="ECO:0000313" key="3">
    <source>
        <dbReference type="Proteomes" id="UP000680866"/>
    </source>
</evidence>
<keyword evidence="3" id="KW-1185">Reference proteome</keyword>
<protein>
    <recommendedName>
        <fullName evidence="1">SnoaL-like domain-containing protein</fullName>
    </recommendedName>
</protein>
<evidence type="ECO:0000313" key="2">
    <source>
        <dbReference type="EMBL" id="BCJ69443.1"/>
    </source>
</evidence>
<dbReference type="Pfam" id="PF12680">
    <property type="entry name" value="SnoaL_2"/>
    <property type="match status" value="1"/>
</dbReference>
<feature type="domain" description="SnoaL-like" evidence="1">
    <location>
        <begin position="21"/>
        <end position="117"/>
    </location>
</feature>
<sequence>MSTVDWSEGTGISLEDLPAVIRAYLAAHEARDVKSAITAYTADAVVTDDGRTHRGLDEIRTWLDRSGSEYTYTTEFIGATGVDEAHFDVVQHLEGDFPGGVVDLHFRFTLNGGLIIRLTIEP</sequence>
<dbReference type="Proteomes" id="UP000680866">
    <property type="component" value="Chromosome"/>
</dbReference>